<gene>
    <name evidence="3" type="ORF">pv_31</name>
</gene>
<dbReference type="SUPFAM" id="SSF55287">
    <property type="entry name" value="RPB5-like RNA polymerase subunit"/>
    <property type="match status" value="1"/>
</dbReference>
<evidence type="ECO:0000259" key="2">
    <source>
        <dbReference type="Pfam" id="PF01191"/>
    </source>
</evidence>
<dbReference type="KEGG" id="vg:18266059"/>
<dbReference type="GO" id="GO:0006366">
    <property type="term" value="P:transcription by RNA polymerase II"/>
    <property type="evidence" value="ECO:0007669"/>
    <property type="project" value="TreeGrafter"/>
</dbReference>
<name>W5S4C2_9VIRU</name>
<dbReference type="InterPro" id="IPR000783">
    <property type="entry name" value="RNA_pol_subH/Rpb5_C"/>
</dbReference>
<dbReference type="GO" id="GO:0006362">
    <property type="term" value="P:transcription elongation by RNA polymerase I"/>
    <property type="evidence" value="ECO:0007669"/>
    <property type="project" value="TreeGrafter"/>
</dbReference>
<dbReference type="Pfam" id="PF01191">
    <property type="entry name" value="RNA_pol_Rpb5_C"/>
    <property type="match status" value="1"/>
</dbReference>
<dbReference type="InterPro" id="IPR014381">
    <property type="entry name" value="Arch_Rpo5/euc_Rpb5"/>
</dbReference>
<accession>W5S4C2</accession>
<dbReference type="PANTHER" id="PTHR10535:SF0">
    <property type="entry name" value="DNA-DIRECTED RNA POLYMERASES I, II, AND III SUBUNIT RPABC1"/>
    <property type="match status" value="1"/>
</dbReference>
<dbReference type="InterPro" id="IPR036710">
    <property type="entry name" value="RNA_pol_Rpb5_N_sf"/>
</dbReference>
<dbReference type="GO" id="GO:0003677">
    <property type="term" value="F:DNA binding"/>
    <property type="evidence" value="ECO:0007669"/>
    <property type="project" value="InterPro"/>
</dbReference>
<evidence type="ECO:0000313" key="4">
    <source>
        <dbReference type="Proteomes" id="UP000202176"/>
    </source>
</evidence>
<evidence type="ECO:0000313" key="3">
    <source>
        <dbReference type="EMBL" id="AHH01598.1"/>
    </source>
</evidence>
<feature type="domain" description="RNA polymerase subunit H/Rpb5 C-terminal" evidence="2">
    <location>
        <begin position="140"/>
        <end position="216"/>
    </location>
</feature>
<dbReference type="RefSeq" id="YP_009000933.1">
    <property type="nucleotide sequence ID" value="NC_023423.1"/>
</dbReference>
<dbReference type="EMBL" id="KF740664">
    <property type="protein sequence ID" value="AHH01598.1"/>
    <property type="molecule type" value="Genomic_DNA"/>
</dbReference>
<dbReference type="GO" id="GO:0003899">
    <property type="term" value="F:DNA-directed RNA polymerase activity"/>
    <property type="evidence" value="ECO:0007669"/>
    <property type="project" value="InterPro"/>
</dbReference>
<sequence>MADDLIETLYDIKLNEILMMKTRGYDVSHIEGLMNYDLEMFTQLYSEEAKKVGTLFRALTSVYRKESTGEQIYIFYPQPSSGQTGKSVIAELIAFLQSQPEIQNAIIISQKALSTDAKSEITNYPIYFIQHFLYSELTWNKTAHSLADPHYLFTDEEADQFLRENPQIGRNQMPNILETDPQAKYLGARDGQIVRIIRDTTFYSAQVSRSISYRLVKSERSVLGA</sequence>
<dbReference type="InterPro" id="IPR035913">
    <property type="entry name" value="RPB5-like_sf"/>
</dbReference>
<dbReference type="Gene3D" id="3.90.940.20">
    <property type="entry name" value="RPB5-like RNA polymerase subunit"/>
    <property type="match status" value="1"/>
</dbReference>
<dbReference type="Proteomes" id="UP000202176">
    <property type="component" value="Segment"/>
</dbReference>
<organism evidence="3 4">
    <name type="scientific">Pithovirus sibericum</name>
    <dbReference type="NCBI Taxonomy" id="1450746"/>
    <lineage>
        <taxon>Viruses</taxon>
        <taxon>Pithoviruses</taxon>
        <taxon>Orthopithovirinae</taxon>
        <taxon>Alphapithovirus</taxon>
        <taxon>Alphapithovirus sibericum</taxon>
    </lineage>
</organism>
<keyword evidence="1" id="KW-0804">Transcription</keyword>
<dbReference type="PIRSF" id="PIRSF000747">
    <property type="entry name" value="RPB5"/>
    <property type="match status" value="1"/>
</dbReference>
<dbReference type="Gene3D" id="3.40.1340.10">
    <property type="entry name" value="RNA polymerase, Rpb5, N-terminal domain"/>
    <property type="match status" value="1"/>
</dbReference>
<dbReference type="GO" id="GO:0042797">
    <property type="term" value="P:tRNA transcription by RNA polymerase III"/>
    <property type="evidence" value="ECO:0007669"/>
    <property type="project" value="TreeGrafter"/>
</dbReference>
<evidence type="ECO:0000256" key="1">
    <source>
        <dbReference type="ARBA" id="ARBA00023163"/>
    </source>
</evidence>
<dbReference type="PANTHER" id="PTHR10535">
    <property type="entry name" value="DNA-DIRECTED RNA POLYMERASES I, II, AND III SUBUNIT RPABC1"/>
    <property type="match status" value="1"/>
</dbReference>
<dbReference type="OrthoDB" id="33399at10239"/>
<protein>
    <submittedName>
        <fullName evidence="3">RNA polymerase II RPB5 subunit</fullName>
    </submittedName>
</protein>
<proteinExistence type="predicted"/>
<reference evidence="3 4" key="1">
    <citation type="journal article" date="2014" name="Proc. Natl. Acad. Sci. U.S.A.">
        <title>Thirty-thousand-year-old distant relative of giant icosahedral DNA viruses with a pandoravirus morphology.</title>
        <authorList>
            <person name="Legendre M."/>
            <person name="Bartoli J."/>
            <person name="Shmakova L."/>
            <person name="Jeudy S."/>
            <person name="Labadie K."/>
            <person name="Adrait A."/>
            <person name="Lescot M."/>
            <person name="Poirot O."/>
            <person name="Bertaux L."/>
            <person name="Bruley C."/>
            <person name="Coute Y."/>
            <person name="Rivkina E."/>
            <person name="Abergel C."/>
            <person name="Claverie J.M."/>
        </authorList>
    </citation>
    <scope>NUCLEOTIDE SEQUENCE [LARGE SCALE GENOMIC DNA]</scope>
    <source>
        <strain evidence="3">P1084-T</strain>
    </source>
</reference>
<dbReference type="GeneID" id="18266059"/>
<keyword evidence="4" id="KW-1185">Reference proteome</keyword>
<dbReference type="SUPFAM" id="SSF53036">
    <property type="entry name" value="Eukaryotic RPB5 N-terminal domain"/>
    <property type="match status" value="1"/>
</dbReference>